<organism evidence="2 3">
    <name type="scientific">Pendulispora rubella</name>
    <dbReference type="NCBI Taxonomy" id="2741070"/>
    <lineage>
        <taxon>Bacteria</taxon>
        <taxon>Pseudomonadati</taxon>
        <taxon>Myxococcota</taxon>
        <taxon>Myxococcia</taxon>
        <taxon>Myxococcales</taxon>
        <taxon>Sorangiineae</taxon>
        <taxon>Pendulisporaceae</taxon>
        <taxon>Pendulispora</taxon>
    </lineage>
</organism>
<evidence type="ECO:0000259" key="1">
    <source>
        <dbReference type="Pfam" id="PF13817"/>
    </source>
</evidence>
<dbReference type="RefSeq" id="WP_394838646.1">
    <property type="nucleotide sequence ID" value="NZ_CP089929.1"/>
</dbReference>
<accession>A0ABZ2LDG1</accession>
<gene>
    <name evidence="2" type="ORF">LVJ94_17270</name>
</gene>
<dbReference type="EMBL" id="CP089983">
    <property type="protein sequence ID" value="WXB08973.1"/>
    <property type="molecule type" value="Genomic_DNA"/>
</dbReference>
<dbReference type="InterPro" id="IPR039552">
    <property type="entry name" value="IS66_C"/>
</dbReference>
<evidence type="ECO:0000313" key="3">
    <source>
        <dbReference type="Proteomes" id="UP001374803"/>
    </source>
</evidence>
<evidence type="ECO:0000313" key="2">
    <source>
        <dbReference type="EMBL" id="WXB08973.1"/>
    </source>
</evidence>
<dbReference type="Proteomes" id="UP001374803">
    <property type="component" value="Chromosome"/>
</dbReference>
<keyword evidence="3" id="KW-1185">Reference proteome</keyword>
<protein>
    <submittedName>
        <fullName evidence="2">Transposase domain-containing protein</fullName>
    </submittedName>
</protein>
<reference evidence="2" key="1">
    <citation type="submission" date="2021-12" db="EMBL/GenBank/DDBJ databases">
        <title>Discovery of the Pendulisporaceae a myxobacterial family with distinct sporulation behavior and unique specialized metabolism.</title>
        <authorList>
            <person name="Garcia R."/>
            <person name="Popoff A."/>
            <person name="Bader C.D."/>
            <person name="Loehr J."/>
            <person name="Walesch S."/>
            <person name="Walt C."/>
            <person name="Boldt J."/>
            <person name="Bunk B."/>
            <person name="Haeckl F.J.F.P.J."/>
            <person name="Gunesch A.P."/>
            <person name="Birkelbach J."/>
            <person name="Nuebel U."/>
            <person name="Pietschmann T."/>
            <person name="Bach T."/>
            <person name="Mueller R."/>
        </authorList>
    </citation>
    <scope>NUCLEOTIDE SEQUENCE</scope>
    <source>
        <strain evidence="2">MSr11367</strain>
    </source>
</reference>
<feature type="domain" description="Transposase IS66 C-terminal" evidence="1">
    <location>
        <begin position="5"/>
        <end position="42"/>
    </location>
</feature>
<dbReference type="Pfam" id="PF13817">
    <property type="entry name" value="DDE_Tnp_IS66_C"/>
    <property type="match status" value="1"/>
</dbReference>
<sequence>MTLFSLIATCERHDINPEVYLADILIRLQEHPKDRVAELLPHRWKERFGSGFTVRTTLMPSDAT</sequence>
<name>A0ABZ2LDG1_9BACT</name>
<proteinExistence type="predicted"/>